<dbReference type="SUPFAM" id="SSF53098">
    <property type="entry name" value="Ribonuclease H-like"/>
    <property type="match status" value="1"/>
</dbReference>
<proteinExistence type="predicted"/>
<accession>A0A315V8U2</accession>
<dbReference type="InterPro" id="IPR012337">
    <property type="entry name" value="RNaseH-like_sf"/>
</dbReference>
<sequence>MIEKNTAEMKANVRKAMQNIKYIATTTDSWTSHRQSFVGVTAHWIDPESLERSSVALACRRLKGPHTFDALAGLLNDIHTEFNIREKIVRTTTDNGSNFVKAFRVYGPDENNSLDTSSLGSLAEGHQVVEANENEEDDALGVEVEAVEIGSLLDEEDDSSEYQLPKHHRCACHVLNLISTVDATKANSNETYKKLSRASFAKCGGLWNKSARSTIAAEVIERECKLQLIRPNDTRWNSLFLAVERILRIIKDNGEGAIRAVCIALKVPMLNPAELAFLTEYVSTMRPVVKALNIMQAEADVHMGWLVPTISLLSVKLDRLRISA</sequence>
<keyword evidence="2" id="KW-1185">Reference proteome</keyword>
<organism evidence="1 2">
    <name type="scientific">Gambusia affinis</name>
    <name type="common">Western mosquitofish</name>
    <name type="synonym">Heterandria affinis</name>
    <dbReference type="NCBI Taxonomy" id="33528"/>
    <lineage>
        <taxon>Eukaryota</taxon>
        <taxon>Metazoa</taxon>
        <taxon>Chordata</taxon>
        <taxon>Craniata</taxon>
        <taxon>Vertebrata</taxon>
        <taxon>Euteleostomi</taxon>
        <taxon>Actinopterygii</taxon>
        <taxon>Neopterygii</taxon>
        <taxon>Teleostei</taxon>
        <taxon>Neoteleostei</taxon>
        <taxon>Acanthomorphata</taxon>
        <taxon>Ovalentaria</taxon>
        <taxon>Atherinomorphae</taxon>
        <taxon>Cyprinodontiformes</taxon>
        <taxon>Poeciliidae</taxon>
        <taxon>Poeciliinae</taxon>
        <taxon>Gambusia</taxon>
    </lineage>
</organism>
<dbReference type="EMBL" id="NHOQ01002154">
    <property type="protein sequence ID" value="PWA19318.1"/>
    <property type="molecule type" value="Genomic_DNA"/>
</dbReference>
<evidence type="ECO:0000313" key="2">
    <source>
        <dbReference type="Proteomes" id="UP000250572"/>
    </source>
</evidence>
<name>A0A315V8U2_GAMAF</name>
<dbReference type="Proteomes" id="UP000250572">
    <property type="component" value="Unassembled WGS sequence"/>
</dbReference>
<protein>
    <recommendedName>
        <fullName evidence="3">HAT C-terminal dimerisation domain-containing protein</fullName>
    </recommendedName>
</protein>
<evidence type="ECO:0000313" key="1">
    <source>
        <dbReference type="EMBL" id="PWA19318.1"/>
    </source>
</evidence>
<comment type="caution">
    <text evidence="1">The sequence shown here is derived from an EMBL/GenBank/DDBJ whole genome shotgun (WGS) entry which is preliminary data.</text>
</comment>
<evidence type="ECO:0008006" key="3">
    <source>
        <dbReference type="Google" id="ProtNLM"/>
    </source>
</evidence>
<reference evidence="1 2" key="1">
    <citation type="journal article" date="2018" name="G3 (Bethesda)">
        <title>A High-Quality Reference Genome for the Invasive Mosquitofish Gambusia affinis Using a Chicago Library.</title>
        <authorList>
            <person name="Hoffberg S.L."/>
            <person name="Troendle N.J."/>
            <person name="Glenn T.C."/>
            <person name="Mahmud O."/>
            <person name="Louha S."/>
            <person name="Chalopin D."/>
            <person name="Bennetzen J.L."/>
            <person name="Mauricio R."/>
        </authorList>
    </citation>
    <scope>NUCLEOTIDE SEQUENCE [LARGE SCALE GENOMIC DNA]</scope>
    <source>
        <strain evidence="1">NE01/NJP1002.9</strain>
        <tissue evidence="1">Muscle</tissue>
    </source>
</reference>
<dbReference type="PANTHER" id="PTHR47501:SF7">
    <property type="entry name" value="TRANSPOSASE"/>
    <property type="match status" value="1"/>
</dbReference>
<feature type="non-terminal residue" evidence="1">
    <location>
        <position position="324"/>
    </location>
</feature>
<gene>
    <name evidence="1" type="ORF">CCH79_00021104</name>
</gene>
<dbReference type="PANTHER" id="PTHR47501">
    <property type="entry name" value="TRANSPOSASE-RELATED"/>
    <property type="match status" value="1"/>
</dbReference>
<dbReference type="AlphaFoldDB" id="A0A315V8U2"/>